<feature type="domain" description="HTH luxR-type" evidence="6">
    <location>
        <begin position="111"/>
        <end position="168"/>
    </location>
</feature>
<proteinExistence type="inferred from homology"/>
<reference evidence="7" key="1">
    <citation type="submission" date="2021-01" db="EMBL/GenBank/DDBJ databases">
        <title>Whole genome shotgun sequence of Planobispora takensis NBRC 109077.</title>
        <authorList>
            <person name="Komaki H."/>
            <person name="Tamura T."/>
        </authorList>
    </citation>
    <scope>NUCLEOTIDE SEQUENCE</scope>
    <source>
        <strain evidence="7">NBRC 109077</strain>
    </source>
</reference>
<dbReference type="InterPro" id="IPR014284">
    <property type="entry name" value="RNA_pol_sigma-70_dom"/>
</dbReference>
<dbReference type="PANTHER" id="PTHR43133:SF50">
    <property type="entry name" value="ECF RNA POLYMERASE SIGMA FACTOR SIGM"/>
    <property type="match status" value="1"/>
</dbReference>
<name>A0A8J3SU34_9ACTN</name>
<dbReference type="SUPFAM" id="SSF88946">
    <property type="entry name" value="Sigma2 domain of RNA polymerase sigma factors"/>
    <property type="match status" value="1"/>
</dbReference>
<comment type="caution">
    <text evidence="7">The sequence shown here is derived from an EMBL/GenBank/DDBJ whole genome shotgun (WGS) entry which is preliminary data.</text>
</comment>
<evidence type="ECO:0000256" key="2">
    <source>
        <dbReference type="ARBA" id="ARBA00023015"/>
    </source>
</evidence>
<dbReference type="InterPro" id="IPR000792">
    <property type="entry name" value="Tscrpt_reg_LuxR_C"/>
</dbReference>
<dbReference type="NCBIfam" id="TIGR02937">
    <property type="entry name" value="sigma70-ECF"/>
    <property type="match status" value="1"/>
</dbReference>
<dbReference type="InterPro" id="IPR013324">
    <property type="entry name" value="RNA_pol_sigma_r3/r4-like"/>
</dbReference>
<dbReference type="GO" id="GO:0016987">
    <property type="term" value="F:sigma factor activity"/>
    <property type="evidence" value="ECO:0007669"/>
    <property type="project" value="UniProtKB-KW"/>
</dbReference>
<evidence type="ECO:0000256" key="4">
    <source>
        <dbReference type="ARBA" id="ARBA00023125"/>
    </source>
</evidence>
<dbReference type="AlphaFoldDB" id="A0A8J3SU34"/>
<dbReference type="PANTHER" id="PTHR43133">
    <property type="entry name" value="RNA POLYMERASE ECF-TYPE SIGMA FACTO"/>
    <property type="match status" value="1"/>
</dbReference>
<evidence type="ECO:0000256" key="1">
    <source>
        <dbReference type="ARBA" id="ARBA00010641"/>
    </source>
</evidence>
<accession>A0A8J3SU34</accession>
<keyword evidence="4" id="KW-0238">DNA-binding</keyword>
<keyword evidence="5" id="KW-0804">Transcription</keyword>
<dbReference type="InterPro" id="IPR014325">
    <property type="entry name" value="RNA_pol_sigma-E_actinobac"/>
</dbReference>
<dbReference type="GO" id="GO:0006352">
    <property type="term" value="P:DNA-templated transcription initiation"/>
    <property type="evidence" value="ECO:0007669"/>
    <property type="project" value="InterPro"/>
</dbReference>
<keyword evidence="8" id="KW-1185">Reference proteome</keyword>
<dbReference type="Gene3D" id="1.10.1740.10">
    <property type="match status" value="1"/>
</dbReference>
<dbReference type="InterPro" id="IPR036388">
    <property type="entry name" value="WH-like_DNA-bd_sf"/>
</dbReference>
<dbReference type="Pfam" id="PF04545">
    <property type="entry name" value="Sigma70_r4"/>
    <property type="match status" value="1"/>
</dbReference>
<evidence type="ECO:0000256" key="5">
    <source>
        <dbReference type="ARBA" id="ARBA00023163"/>
    </source>
</evidence>
<dbReference type="RefSeq" id="WP_203872911.1">
    <property type="nucleotide sequence ID" value="NZ_BOOK01000002.1"/>
</dbReference>
<dbReference type="InterPro" id="IPR007630">
    <property type="entry name" value="RNA_pol_sigma70_r4"/>
</dbReference>
<dbReference type="SUPFAM" id="SSF88659">
    <property type="entry name" value="Sigma3 and sigma4 domains of RNA polymerase sigma factors"/>
    <property type="match status" value="1"/>
</dbReference>
<dbReference type="Proteomes" id="UP000634476">
    <property type="component" value="Unassembled WGS sequence"/>
</dbReference>
<keyword evidence="3" id="KW-0731">Sigma factor</keyword>
<protein>
    <submittedName>
        <fullName evidence="7">DNA-directed RNA polymerase sigma-70 factor</fullName>
    </submittedName>
</protein>
<evidence type="ECO:0000259" key="6">
    <source>
        <dbReference type="SMART" id="SM00421"/>
    </source>
</evidence>
<dbReference type="Pfam" id="PF04542">
    <property type="entry name" value="Sigma70_r2"/>
    <property type="match status" value="1"/>
</dbReference>
<dbReference type="SMART" id="SM00421">
    <property type="entry name" value="HTH_LUXR"/>
    <property type="match status" value="1"/>
</dbReference>
<gene>
    <name evidence="7" type="ORF">Pta02_04180</name>
</gene>
<organism evidence="7 8">
    <name type="scientific">Planobispora takensis</name>
    <dbReference type="NCBI Taxonomy" id="1367882"/>
    <lineage>
        <taxon>Bacteria</taxon>
        <taxon>Bacillati</taxon>
        <taxon>Actinomycetota</taxon>
        <taxon>Actinomycetes</taxon>
        <taxon>Streptosporangiales</taxon>
        <taxon>Streptosporangiaceae</taxon>
        <taxon>Planobispora</taxon>
    </lineage>
</organism>
<keyword evidence="7" id="KW-0240">DNA-directed RNA polymerase</keyword>
<dbReference type="NCBIfam" id="TIGR02983">
    <property type="entry name" value="SigE-fam_strep"/>
    <property type="match status" value="1"/>
</dbReference>
<dbReference type="Gene3D" id="1.10.10.10">
    <property type="entry name" value="Winged helix-like DNA-binding domain superfamily/Winged helix DNA-binding domain"/>
    <property type="match status" value="1"/>
</dbReference>
<dbReference type="GO" id="GO:0000428">
    <property type="term" value="C:DNA-directed RNA polymerase complex"/>
    <property type="evidence" value="ECO:0007669"/>
    <property type="project" value="UniProtKB-KW"/>
</dbReference>
<dbReference type="InterPro" id="IPR039425">
    <property type="entry name" value="RNA_pol_sigma-70-like"/>
</dbReference>
<dbReference type="InterPro" id="IPR013325">
    <property type="entry name" value="RNA_pol_sigma_r2"/>
</dbReference>
<dbReference type="GO" id="GO:0003677">
    <property type="term" value="F:DNA binding"/>
    <property type="evidence" value="ECO:0007669"/>
    <property type="project" value="UniProtKB-KW"/>
</dbReference>
<dbReference type="EMBL" id="BOOK01000002">
    <property type="protein sequence ID" value="GIH98409.1"/>
    <property type="molecule type" value="Genomic_DNA"/>
</dbReference>
<dbReference type="CDD" id="cd06171">
    <property type="entry name" value="Sigma70_r4"/>
    <property type="match status" value="1"/>
</dbReference>
<evidence type="ECO:0000313" key="7">
    <source>
        <dbReference type="EMBL" id="GIH98409.1"/>
    </source>
</evidence>
<comment type="similarity">
    <text evidence="1">Belongs to the sigma-70 factor family. ECF subfamily.</text>
</comment>
<evidence type="ECO:0000256" key="3">
    <source>
        <dbReference type="ARBA" id="ARBA00023082"/>
    </source>
</evidence>
<dbReference type="InterPro" id="IPR007627">
    <property type="entry name" value="RNA_pol_sigma70_r2"/>
</dbReference>
<evidence type="ECO:0000313" key="8">
    <source>
        <dbReference type="Proteomes" id="UP000634476"/>
    </source>
</evidence>
<sequence length="173" mass="19068">MTDPDGFHEFVAARGPALSRTAFLLTGDHHTAADLLQEALTRTVGHWRRVSAGGNPEAYVRTVMLNQLRSWRRPRRLRFLTAAEVPEPAAAGGPGDSSGDSDRRVMLARALAVLSPRQRAVLYLRFYEDLPQEQIAARLNCSPGTVKRHLHDALARLRKVSPELLGTAGETQP</sequence>
<keyword evidence="2" id="KW-0805">Transcription regulation</keyword>